<keyword evidence="3" id="KW-1185">Reference proteome</keyword>
<feature type="transmembrane region" description="Helical" evidence="1">
    <location>
        <begin position="189"/>
        <end position="206"/>
    </location>
</feature>
<gene>
    <name evidence="2" type="ORF">RT41_GL001436</name>
</gene>
<dbReference type="PIRSF" id="PIRSF033111">
    <property type="entry name" value="UCP033111"/>
    <property type="match status" value="1"/>
</dbReference>
<dbReference type="STRING" id="1291764.GCA_001311235_02646"/>
<reference evidence="2 3" key="1">
    <citation type="submission" date="2014-12" db="EMBL/GenBank/DDBJ databases">
        <title>Draft genome sequences of 10 type strains of Lactococcus.</title>
        <authorList>
            <person name="Sun Z."/>
            <person name="Zhong Z."/>
            <person name="Liu W."/>
            <person name="Zhang W."/>
            <person name="Zhang H."/>
        </authorList>
    </citation>
    <scope>NUCLEOTIDE SEQUENCE [LARGE SCALE GENOMIC DNA]</scope>
    <source>
        <strain evidence="2 3">JCM 16395</strain>
    </source>
</reference>
<evidence type="ECO:0000256" key="1">
    <source>
        <dbReference type="SAM" id="Phobius"/>
    </source>
</evidence>
<dbReference type="OrthoDB" id="2360056at2"/>
<sequence length="224" mass="25360">MENLIDELTAKNKEYVHAVTKQLMLVGKSDDEVKTILNELLPQIIEGQKTATPARKLLGTPTEFVDQYVPKAAVNKKNSNDKNSNDKPVWMWLDSTLLFFGFIYLVTGAISLFSPKSAQVYGLVTTIIMAALAGLVMYMIYKFYYAQTGERRKWNWKQMLLVVAVVLVWSAFSTFSVLLPRAINPVFNSYITVLIGVIALVVKYLLKRKFHIRSTLAPMSTVQK</sequence>
<accession>A0A2A5RLF5</accession>
<proteinExistence type="predicted"/>
<feature type="transmembrane region" description="Helical" evidence="1">
    <location>
        <begin position="89"/>
        <end position="114"/>
    </location>
</feature>
<evidence type="ECO:0000313" key="3">
    <source>
        <dbReference type="Proteomes" id="UP000218181"/>
    </source>
</evidence>
<protein>
    <recommendedName>
        <fullName evidence="4">Integral membrane protein</fullName>
    </recommendedName>
</protein>
<dbReference type="AlphaFoldDB" id="A0A2A5RLF5"/>
<name>A0A2A5RLF5_9LACT</name>
<dbReference type="EMBL" id="JXJU01000005">
    <property type="protein sequence ID" value="PCS00125.1"/>
    <property type="molecule type" value="Genomic_DNA"/>
</dbReference>
<dbReference type="Proteomes" id="UP000218181">
    <property type="component" value="Unassembled WGS sequence"/>
</dbReference>
<keyword evidence="1" id="KW-0472">Membrane</keyword>
<comment type="caution">
    <text evidence="2">The sequence shown here is derived from an EMBL/GenBank/DDBJ whole genome shotgun (WGS) entry which is preliminary data.</text>
</comment>
<evidence type="ECO:0008006" key="4">
    <source>
        <dbReference type="Google" id="ProtNLM"/>
    </source>
</evidence>
<evidence type="ECO:0000313" key="2">
    <source>
        <dbReference type="EMBL" id="PCS00125.1"/>
    </source>
</evidence>
<keyword evidence="1" id="KW-1133">Transmembrane helix</keyword>
<organism evidence="2 3">
    <name type="scientific">Lactococcus fujiensis JCM 16395</name>
    <dbReference type="NCBI Taxonomy" id="1291764"/>
    <lineage>
        <taxon>Bacteria</taxon>
        <taxon>Bacillati</taxon>
        <taxon>Bacillota</taxon>
        <taxon>Bacilli</taxon>
        <taxon>Lactobacillales</taxon>
        <taxon>Streptococcaceae</taxon>
        <taxon>Lactococcus</taxon>
    </lineage>
</organism>
<feature type="transmembrane region" description="Helical" evidence="1">
    <location>
        <begin position="160"/>
        <end position="183"/>
    </location>
</feature>
<dbReference type="Pfam" id="PF06570">
    <property type="entry name" value="DUF1129"/>
    <property type="match status" value="1"/>
</dbReference>
<feature type="transmembrane region" description="Helical" evidence="1">
    <location>
        <begin position="120"/>
        <end position="140"/>
    </location>
</feature>
<dbReference type="InterPro" id="IPR009214">
    <property type="entry name" value="DUF1129"/>
</dbReference>
<dbReference type="SUPFAM" id="SSF158560">
    <property type="entry name" value="BH3980-like"/>
    <property type="match status" value="1"/>
</dbReference>
<keyword evidence="1" id="KW-0812">Transmembrane</keyword>
<dbReference type="RefSeq" id="WP_054639782.1">
    <property type="nucleotide sequence ID" value="NZ_BBAL01000011.1"/>
</dbReference>